<dbReference type="InterPro" id="IPR041373">
    <property type="entry name" value="RT_RNaseH"/>
</dbReference>
<sequence>MKGLGACLLQDGKPVAFASKILSNTQSNYSNIERETLALVFGITRFHTYLFGKEFTVITDHRPLETIWKKPLRSAPPRLQRLLIKVQGHRSQVKYRPGKEMILLDTLSRLPNPKEARDVPLDIRVESICSEVEDTHQIDLIFFGQHKRTELQRETSNDPVLRSLWQTVTQGWPETLQELPTSLREFLSDRDEIGVSQGVLFKGSRVIIPKTLLEDILRQLHLGHMGIESTRRLARETVFWPHINKDIEQLVKHCAACQEHQARKQKEPLLPHDVPSAPWTRLGTDLFILNRQDYLLVTDYYSKYPIVYKLTDTSSAAVANVMSGIFSLCGPPDEIVSDNGPQFVGKHFKDMCRKWLITHTTSSSHYSRSNGLAERMVRTVKNLLKKCSQTGQDSQLAMSHLRATPVDSHMRSPAEMVFGRPIRTTLPSHYLSRGSTTTDHLLNR</sequence>
<dbReference type="GO" id="GO:0004519">
    <property type="term" value="F:endonuclease activity"/>
    <property type="evidence" value="ECO:0007669"/>
    <property type="project" value="UniProtKB-KW"/>
</dbReference>
<dbReference type="PANTHER" id="PTHR37984:SF7">
    <property type="entry name" value="INTEGRASE CATALYTIC DOMAIN-CONTAINING PROTEIN"/>
    <property type="match status" value="1"/>
</dbReference>
<keyword evidence="1" id="KW-0808">Transferase</keyword>
<evidence type="ECO:0000256" key="6">
    <source>
        <dbReference type="ARBA" id="ARBA00022918"/>
    </source>
</evidence>
<dbReference type="Pfam" id="PF17917">
    <property type="entry name" value="RT_RNaseH"/>
    <property type="match status" value="1"/>
</dbReference>
<dbReference type="InterPro" id="IPR041588">
    <property type="entry name" value="Integrase_H2C2"/>
</dbReference>
<dbReference type="Pfam" id="PF00665">
    <property type="entry name" value="rve"/>
    <property type="match status" value="1"/>
</dbReference>
<evidence type="ECO:0000256" key="1">
    <source>
        <dbReference type="ARBA" id="ARBA00022679"/>
    </source>
</evidence>
<organism evidence="8 9">
    <name type="scientific">Strongylocentrotus purpuratus</name>
    <name type="common">Purple sea urchin</name>
    <dbReference type="NCBI Taxonomy" id="7668"/>
    <lineage>
        <taxon>Eukaryota</taxon>
        <taxon>Metazoa</taxon>
        <taxon>Echinodermata</taxon>
        <taxon>Eleutherozoa</taxon>
        <taxon>Echinozoa</taxon>
        <taxon>Echinoidea</taxon>
        <taxon>Euechinoidea</taxon>
        <taxon>Echinacea</taxon>
        <taxon>Camarodonta</taxon>
        <taxon>Echinidea</taxon>
        <taxon>Strongylocentrotidae</taxon>
        <taxon>Strongylocentrotus</taxon>
    </lineage>
</organism>
<dbReference type="InterPro" id="IPR050951">
    <property type="entry name" value="Retrovirus_Pol_polyprotein"/>
</dbReference>
<dbReference type="GO" id="GO:0003964">
    <property type="term" value="F:RNA-directed DNA polymerase activity"/>
    <property type="evidence" value="ECO:0007669"/>
    <property type="project" value="UniProtKB-KW"/>
</dbReference>
<dbReference type="GeneID" id="115921432"/>
<name>A0A7M7NGS1_STRPU</name>
<evidence type="ECO:0000256" key="2">
    <source>
        <dbReference type="ARBA" id="ARBA00022695"/>
    </source>
</evidence>
<keyword evidence="4" id="KW-0255">Endonuclease</keyword>
<evidence type="ECO:0000313" key="9">
    <source>
        <dbReference type="Proteomes" id="UP000007110"/>
    </source>
</evidence>
<feature type="domain" description="Integrase catalytic" evidence="7">
    <location>
        <begin position="274"/>
        <end position="435"/>
    </location>
</feature>
<dbReference type="OrthoDB" id="6154438at2759"/>
<dbReference type="InterPro" id="IPR001584">
    <property type="entry name" value="Integrase_cat-core"/>
</dbReference>
<evidence type="ECO:0000259" key="7">
    <source>
        <dbReference type="PROSITE" id="PS50994"/>
    </source>
</evidence>
<dbReference type="EnsemblMetazoa" id="XM_030978916">
    <property type="protein sequence ID" value="XP_030834776"/>
    <property type="gene ID" value="LOC115921432"/>
</dbReference>
<reference evidence="9" key="1">
    <citation type="submission" date="2015-02" db="EMBL/GenBank/DDBJ databases">
        <title>Genome sequencing for Strongylocentrotus purpuratus.</title>
        <authorList>
            <person name="Murali S."/>
            <person name="Liu Y."/>
            <person name="Vee V."/>
            <person name="English A."/>
            <person name="Wang M."/>
            <person name="Skinner E."/>
            <person name="Han Y."/>
            <person name="Muzny D.M."/>
            <person name="Worley K.C."/>
            <person name="Gibbs R.A."/>
        </authorList>
    </citation>
    <scope>NUCLEOTIDE SEQUENCE</scope>
</reference>
<dbReference type="RefSeq" id="XP_030834776.1">
    <property type="nucleotide sequence ID" value="XM_030978916.1"/>
</dbReference>
<dbReference type="OMA" id="WAVAHIT"/>
<dbReference type="SUPFAM" id="SSF56672">
    <property type="entry name" value="DNA/RNA polymerases"/>
    <property type="match status" value="1"/>
</dbReference>
<dbReference type="AlphaFoldDB" id="A0A7M7NGS1"/>
<dbReference type="InterPro" id="IPR036397">
    <property type="entry name" value="RNaseH_sf"/>
</dbReference>
<evidence type="ECO:0000256" key="5">
    <source>
        <dbReference type="ARBA" id="ARBA00022801"/>
    </source>
</evidence>
<accession>A0A7M7NGS1</accession>
<protein>
    <recommendedName>
        <fullName evidence="7">Integrase catalytic domain-containing protein</fullName>
    </recommendedName>
</protein>
<dbReference type="FunFam" id="1.10.340.70:FF:000003">
    <property type="entry name" value="Protein CBG25708"/>
    <property type="match status" value="1"/>
</dbReference>
<proteinExistence type="predicted"/>
<dbReference type="CDD" id="cd09274">
    <property type="entry name" value="RNase_HI_RT_Ty3"/>
    <property type="match status" value="1"/>
</dbReference>
<dbReference type="Proteomes" id="UP000007110">
    <property type="component" value="Unassembled WGS sequence"/>
</dbReference>
<dbReference type="SUPFAM" id="SSF53098">
    <property type="entry name" value="Ribonuclease H-like"/>
    <property type="match status" value="1"/>
</dbReference>
<evidence type="ECO:0000256" key="3">
    <source>
        <dbReference type="ARBA" id="ARBA00022722"/>
    </source>
</evidence>
<keyword evidence="3" id="KW-0540">Nuclease</keyword>
<dbReference type="GO" id="GO:0003676">
    <property type="term" value="F:nucleic acid binding"/>
    <property type="evidence" value="ECO:0007669"/>
    <property type="project" value="InterPro"/>
</dbReference>
<dbReference type="Pfam" id="PF17921">
    <property type="entry name" value="Integrase_H2C2"/>
    <property type="match status" value="1"/>
</dbReference>
<keyword evidence="9" id="KW-1185">Reference proteome</keyword>
<dbReference type="PROSITE" id="PS50994">
    <property type="entry name" value="INTEGRASE"/>
    <property type="match status" value="1"/>
</dbReference>
<dbReference type="Gene3D" id="1.10.340.70">
    <property type="match status" value="1"/>
</dbReference>
<keyword evidence="5" id="KW-0378">Hydrolase</keyword>
<reference evidence="8" key="2">
    <citation type="submission" date="2021-01" db="UniProtKB">
        <authorList>
            <consortium name="EnsemblMetazoa"/>
        </authorList>
    </citation>
    <scope>IDENTIFICATION</scope>
</reference>
<keyword evidence="6" id="KW-0695">RNA-directed DNA polymerase</keyword>
<dbReference type="GO" id="GO:0015074">
    <property type="term" value="P:DNA integration"/>
    <property type="evidence" value="ECO:0007669"/>
    <property type="project" value="InterPro"/>
</dbReference>
<dbReference type="InterPro" id="IPR012337">
    <property type="entry name" value="RNaseH-like_sf"/>
</dbReference>
<dbReference type="InterPro" id="IPR043502">
    <property type="entry name" value="DNA/RNA_pol_sf"/>
</dbReference>
<dbReference type="Gene3D" id="3.30.420.10">
    <property type="entry name" value="Ribonuclease H-like superfamily/Ribonuclease H"/>
    <property type="match status" value="1"/>
</dbReference>
<dbReference type="GO" id="GO:0016787">
    <property type="term" value="F:hydrolase activity"/>
    <property type="evidence" value="ECO:0007669"/>
    <property type="project" value="UniProtKB-KW"/>
</dbReference>
<keyword evidence="2" id="KW-0548">Nucleotidyltransferase</keyword>
<dbReference type="PANTHER" id="PTHR37984">
    <property type="entry name" value="PROTEIN CBG26694"/>
    <property type="match status" value="1"/>
</dbReference>
<dbReference type="FunFam" id="3.30.420.10:FF:000215">
    <property type="entry name" value="Polyprotein of viral origin, putative"/>
    <property type="match status" value="1"/>
</dbReference>
<dbReference type="InParanoid" id="A0A7M7NGS1"/>
<evidence type="ECO:0000313" key="8">
    <source>
        <dbReference type="EnsemblMetazoa" id="XP_030834776"/>
    </source>
</evidence>
<evidence type="ECO:0000256" key="4">
    <source>
        <dbReference type="ARBA" id="ARBA00022759"/>
    </source>
</evidence>
<dbReference type="KEGG" id="spu:115921432"/>